<feature type="domain" description="Disease resistance R13L4/SHOC-2-like LRR" evidence="5">
    <location>
        <begin position="454"/>
        <end position="807"/>
    </location>
</feature>
<dbReference type="InterPro" id="IPR058922">
    <property type="entry name" value="WHD_DRP"/>
</dbReference>
<accession>A0A0E0QF18</accession>
<evidence type="ECO:0000313" key="6">
    <source>
        <dbReference type="EnsemblPlants" id="ORUFI08G05140.1"/>
    </source>
</evidence>
<dbReference type="InterPro" id="IPR044974">
    <property type="entry name" value="Disease_R_plants"/>
</dbReference>
<dbReference type="Pfam" id="PF23598">
    <property type="entry name" value="LRR_14"/>
    <property type="match status" value="1"/>
</dbReference>
<evidence type="ECO:0000256" key="2">
    <source>
        <dbReference type="ARBA" id="ARBA00022821"/>
    </source>
</evidence>
<evidence type="ECO:0000259" key="3">
    <source>
        <dbReference type="Pfam" id="PF00931"/>
    </source>
</evidence>
<dbReference type="InterPro" id="IPR032675">
    <property type="entry name" value="LRR_dom_sf"/>
</dbReference>
<proteinExistence type="predicted"/>
<dbReference type="Gene3D" id="3.40.50.300">
    <property type="entry name" value="P-loop containing nucleotide triphosphate hydrolases"/>
    <property type="match status" value="1"/>
</dbReference>
<evidence type="ECO:0000259" key="4">
    <source>
        <dbReference type="Pfam" id="PF23559"/>
    </source>
</evidence>
<keyword evidence="7" id="KW-1185">Reference proteome</keyword>
<keyword evidence="2" id="KW-0611">Plant defense</keyword>
<dbReference type="STRING" id="4529.A0A0E0QF18"/>
<sequence>MCVSWPSTWFFRKLKKLKACPEIADAIDELIKKCAMEGSKRHKRYNSVNVASNSSTFGVDPRMLMLYDEVDKLVGVNRAKKHIIDWFTKEKGEKNLKVLTFADFGSLRKSNLAIKIYSQLEDQFQCTFFLSLSRNLCREKILRMIHTNLGITYNTSDDEGKLIDRIRDYLKDKRYFIVIDDVRDAEAWKAIELALFNNTCGSRIVITTRNSAVASCCSHDGGYVYRMEPLSLKNSKMLFFKRAFGSEDLPNPQLEKVSDGILQKCGGLPLAIMIMSSLLADQNEEDEWKRVLTAIGSVLAKDPDDDIMKSILSLSYYDLPHHLRACLLYLSIFPEDYEINKQRLINRWIAEGFILEEQGLTSYEVGERYFNYLINRCLIQPVGSKHGQAKACQVHGIILDFLACKASEENFVTPFNDDAEQGLVSENKVRVRRLHVNNHNKKEVARLTGPVLSHVRSLTLFGDFGRIPMSAFTALRVMDQEDNWDLGGNWGLGSNHHMAHIEMMLHLRYLRLNSPLLDFVLTARTGGLENLETLDLLGVSVVELPSAITRLRRLARLYISHLARFPKGTIAKLQSLEELSEFGFVSFHQQWECLQEFSQLTKLRMLKVKWDFDWSFVQDEEGLQSYMHALISSCNVHNLYIGNIHIWPGPYPLSLESCCPTTTCSLQKLHITYCFICKVPNWMSSLGNLKELKLYIYCLRAEDVKILGAIPTLIFLKLKTFYGTDGRIFIPGYKGFRCLKYFGLVMISCGTTPEFEEGSMPNLEHLKLRFCVHEMECINGATNFGIRHLSTLNKVEVHIYGCSVSHKDYDPEADREDSNAKNAAFLIKAAVKALPNRVTCSFELAKTYGNIGTFHGLIKIDETNQDEEVKNTLGMNCRCVQFGAALCWFESNGSGSKVVASVGPVVEQALTWVAHGWWAGLRTLTRPKVVTSVRPVTEQALCDLGGLWLVGQVAHSNSCYLGKILYQLAPALELPWFLSISQSINQISHCFTIVSLIIVHEHVISDYIRFNTISAHFSENPNGLFGLSR</sequence>
<dbReference type="PANTHER" id="PTHR23155:SF1028">
    <property type="entry name" value="OS08G0174800 PROTEIN"/>
    <property type="match status" value="1"/>
</dbReference>
<dbReference type="Gramene" id="ORUFI08G05140.1">
    <property type="protein sequence ID" value="ORUFI08G05140.1"/>
    <property type="gene ID" value="ORUFI08G05140"/>
</dbReference>
<dbReference type="eggNOG" id="KOG4658">
    <property type="taxonomic scope" value="Eukaryota"/>
</dbReference>
<dbReference type="EnsemblPlants" id="ORUFI08G05140.1">
    <property type="protein sequence ID" value="ORUFI08G05140.1"/>
    <property type="gene ID" value="ORUFI08G05140"/>
</dbReference>
<dbReference type="GO" id="GO:0043531">
    <property type="term" value="F:ADP binding"/>
    <property type="evidence" value="ECO:0007669"/>
    <property type="project" value="InterPro"/>
</dbReference>
<evidence type="ECO:0000259" key="5">
    <source>
        <dbReference type="Pfam" id="PF23598"/>
    </source>
</evidence>
<dbReference type="HOGENOM" id="CLU_000837_25_0_1"/>
<dbReference type="Gene3D" id="1.10.10.10">
    <property type="entry name" value="Winged helix-like DNA-binding domain superfamily/Winged helix DNA-binding domain"/>
    <property type="match status" value="1"/>
</dbReference>
<reference evidence="6" key="2">
    <citation type="submission" date="2015-06" db="UniProtKB">
        <authorList>
            <consortium name="EnsemblPlants"/>
        </authorList>
    </citation>
    <scope>IDENTIFICATION</scope>
</reference>
<dbReference type="InterPro" id="IPR036388">
    <property type="entry name" value="WH-like_DNA-bd_sf"/>
</dbReference>
<dbReference type="OMA" id="KKHIIDW"/>
<reference evidence="7" key="1">
    <citation type="submission" date="2013-06" db="EMBL/GenBank/DDBJ databases">
        <authorList>
            <person name="Zhao Q."/>
        </authorList>
    </citation>
    <scope>NUCLEOTIDE SEQUENCE</scope>
    <source>
        <strain evidence="7">cv. W1943</strain>
    </source>
</reference>
<protein>
    <submittedName>
        <fullName evidence="6">Uncharacterized protein</fullName>
    </submittedName>
</protein>
<name>A0A0E0QF18_ORYRU</name>
<dbReference type="Gene3D" id="3.80.10.10">
    <property type="entry name" value="Ribonuclease Inhibitor"/>
    <property type="match status" value="1"/>
</dbReference>
<dbReference type="SUPFAM" id="SSF52058">
    <property type="entry name" value="L domain-like"/>
    <property type="match status" value="1"/>
</dbReference>
<dbReference type="GO" id="GO:0002758">
    <property type="term" value="P:innate immune response-activating signaling pathway"/>
    <property type="evidence" value="ECO:0007669"/>
    <property type="project" value="UniProtKB-ARBA"/>
</dbReference>
<dbReference type="InterPro" id="IPR027417">
    <property type="entry name" value="P-loop_NTPase"/>
</dbReference>
<dbReference type="SUPFAM" id="SSF52540">
    <property type="entry name" value="P-loop containing nucleoside triphosphate hydrolases"/>
    <property type="match status" value="1"/>
</dbReference>
<feature type="domain" description="NB-ARC" evidence="3">
    <location>
        <begin position="80"/>
        <end position="246"/>
    </location>
</feature>
<dbReference type="FunFam" id="1.10.10.10:FF:000322">
    <property type="entry name" value="Probable disease resistance protein At1g63360"/>
    <property type="match status" value="1"/>
</dbReference>
<dbReference type="PANTHER" id="PTHR23155">
    <property type="entry name" value="DISEASE RESISTANCE PROTEIN RP"/>
    <property type="match status" value="1"/>
</dbReference>
<dbReference type="InterPro" id="IPR042197">
    <property type="entry name" value="Apaf_helical"/>
</dbReference>
<dbReference type="PRINTS" id="PR00364">
    <property type="entry name" value="DISEASERSIST"/>
</dbReference>
<dbReference type="Proteomes" id="UP000008022">
    <property type="component" value="Unassembled WGS sequence"/>
</dbReference>
<evidence type="ECO:0000313" key="7">
    <source>
        <dbReference type="Proteomes" id="UP000008022"/>
    </source>
</evidence>
<dbReference type="GO" id="GO:0009626">
    <property type="term" value="P:plant-type hypersensitive response"/>
    <property type="evidence" value="ECO:0007669"/>
    <property type="project" value="UniProtKB-ARBA"/>
</dbReference>
<dbReference type="AlphaFoldDB" id="A0A0E0QF18"/>
<dbReference type="Pfam" id="PF23559">
    <property type="entry name" value="WHD_DRP"/>
    <property type="match status" value="1"/>
</dbReference>
<dbReference type="InterPro" id="IPR002182">
    <property type="entry name" value="NB-ARC"/>
</dbReference>
<feature type="domain" description="Disease resistance protein winged helix" evidence="4">
    <location>
        <begin position="332"/>
        <end position="401"/>
    </location>
</feature>
<dbReference type="GO" id="GO:0042742">
    <property type="term" value="P:defense response to bacterium"/>
    <property type="evidence" value="ECO:0007669"/>
    <property type="project" value="UniProtKB-ARBA"/>
</dbReference>
<dbReference type="Gene3D" id="1.10.8.430">
    <property type="entry name" value="Helical domain of apoptotic protease-activating factors"/>
    <property type="match status" value="1"/>
</dbReference>
<dbReference type="InterPro" id="IPR055414">
    <property type="entry name" value="LRR_R13L4/SHOC2-like"/>
</dbReference>
<keyword evidence="1" id="KW-0677">Repeat</keyword>
<organism evidence="6 7">
    <name type="scientific">Oryza rufipogon</name>
    <name type="common">Brownbeard rice</name>
    <name type="synonym">Asian wild rice</name>
    <dbReference type="NCBI Taxonomy" id="4529"/>
    <lineage>
        <taxon>Eukaryota</taxon>
        <taxon>Viridiplantae</taxon>
        <taxon>Streptophyta</taxon>
        <taxon>Embryophyta</taxon>
        <taxon>Tracheophyta</taxon>
        <taxon>Spermatophyta</taxon>
        <taxon>Magnoliopsida</taxon>
        <taxon>Liliopsida</taxon>
        <taxon>Poales</taxon>
        <taxon>Poaceae</taxon>
        <taxon>BOP clade</taxon>
        <taxon>Oryzoideae</taxon>
        <taxon>Oryzeae</taxon>
        <taxon>Oryzinae</taxon>
        <taxon>Oryza</taxon>
    </lineage>
</organism>
<evidence type="ECO:0000256" key="1">
    <source>
        <dbReference type="ARBA" id="ARBA00022737"/>
    </source>
</evidence>
<dbReference type="Pfam" id="PF00931">
    <property type="entry name" value="NB-ARC"/>
    <property type="match status" value="1"/>
</dbReference>